<accession>A0AA38MFF7</accession>
<gene>
    <name evidence="2" type="ORF">Zmor_013755</name>
</gene>
<evidence type="ECO:0000313" key="3">
    <source>
        <dbReference type="Proteomes" id="UP001168821"/>
    </source>
</evidence>
<evidence type="ECO:0000256" key="1">
    <source>
        <dbReference type="SAM" id="MobiDB-lite"/>
    </source>
</evidence>
<protein>
    <submittedName>
        <fullName evidence="2">Uncharacterized protein</fullName>
    </submittedName>
</protein>
<dbReference type="Proteomes" id="UP001168821">
    <property type="component" value="Unassembled WGS sequence"/>
</dbReference>
<feature type="region of interest" description="Disordered" evidence="1">
    <location>
        <begin position="69"/>
        <end position="89"/>
    </location>
</feature>
<reference evidence="2" key="1">
    <citation type="journal article" date="2023" name="G3 (Bethesda)">
        <title>Whole genome assemblies of Zophobas morio and Tenebrio molitor.</title>
        <authorList>
            <person name="Kaur S."/>
            <person name="Stinson S.A."/>
            <person name="diCenzo G.C."/>
        </authorList>
    </citation>
    <scope>NUCLEOTIDE SEQUENCE</scope>
    <source>
        <strain evidence="2">QUZm001</strain>
    </source>
</reference>
<dbReference type="AlphaFoldDB" id="A0AA38MFF7"/>
<organism evidence="2 3">
    <name type="scientific">Zophobas morio</name>
    <dbReference type="NCBI Taxonomy" id="2755281"/>
    <lineage>
        <taxon>Eukaryota</taxon>
        <taxon>Metazoa</taxon>
        <taxon>Ecdysozoa</taxon>
        <taxon>Arthropoda</taxon>
        <taxon>Hexapoda</taxon>
        <taxon>Insecta</taxon>
        <taxon>Pterygota</taxon>
        <taxon>Neoptera</taxon>
        <taxon>Endopterygota</taxon>
        <taxon>Coleoptera</taxon>
        <taxon>Polyphaga</taxon>
        <taxon>Cucujiformia</taxon>
        <taxon>Tenebrionidae</taxon>
        <taxon>Zophobas</taxon>
    </lineage>
</organism>
<dbReference type="EMBL" id="JALNTZ010000004">
    <property type="protein sequence ID" value="KAJ3654577.1"/>
    <property type="molecule type" value="Genomic_DNA"/>
</dbReference>
<keyword evidence="3" id="KW-1185">Reference proteome</keyword>
<evidence type="ECO:0000313" key="2">
    <source>
        <dbReference type="EMBL" id="KAJ3654577.1"/>
    </source>
</evidence>
<feature type="compositionally biased region" description="Polar residues" evidence="1">
    <location>
        <begin position="69"/>
        <end position="81"/>
    </location>
</feature>
<proteinExistence type="predicted"/>
<sequence length="89" mass="9984">MLALKISNLKNSCTRRHRNHSIVQTSNLRLPECVIPAPTPQKTGTIQFTSINKINQDPAILVIGNPSVSVNNERKQPTNNDLDLELRQE</sequence>
<comment type="caution">
    <text evidence="2">The sequence shown here is derived from an EMBL/GenBank/DDBJ whole genome shotgun (WGS) entry which is preliminary data.</text>
</comment>
<name>A0AA38MFF7_9CUCU</name>